<dbReference type="Gene3D" id="1.20.1250.20">
    <property type="entry name" value="MFS general substrate transporter like domains"/>
    <property type="match status" value="1"/>
</dbReference>
<evidence type="ECO:0000313" key="9">
    <source>
        <dbReference type="EMBL" id="MDL2078469.1"/>
    </source>
</evidence>
<dbReference type="InterPro" id="IPR020846">
    <property type="entry name" value="MFS_dom"/>
</dbReference>
<reference evidence="9 10" key="1">
    <citation type="submission" date="2023-05" db="EMBL/GenBank/DDBJ databases">
        <title>Streptomyces fuscus sp. nov., a brown-black pigment producing actinomyces isolated from dry sand of Sea duck farm.</title>
        <authorList>
            <person name="Xie J."/>
            <person name="Shen N."/>
        </authorList>
    </citation>
    <scope>NUCLEOTIDE SEQUENCE [LARGE SCALE GENOMIC DNA]</scope>
    <source>
        <strain evidence="9 10">GXMU-J15</strain>
    </source>
</reference>
<evidence type="ECO:0000256" key="3">
    <source>
        <dbReference type="ARBA" id="ARBA00022989"/>
    </source>
</evidence>
<feature type="transmembrane region" description="Helical" evidence="7">
    <location>
        <begin position="147"/>
        <end position="169"/>
    </location>
</feature>
<dbReference type="CDD" id="cd17321">
    <property type="entry name" value="MFS_MMR_MDR_like"/>
    <property type="match status" value="1"/>
</dbReference>
<keyword evidence="5" id="KW-0046">Antibiotic resistance</keyword>
<name>A0ABT7J0T1_9ACTN</name>
<feature type="transmembrane region" description="Helical" evidence="7">
    <location>
        <begin position="379"/>
        <end position="404"/>
    </location>
</feature>
<feature type="transmembrane region" description="Helical" evidence="7">
    <location>
        <begin position="21"/>
        <end position="44"/>
    </location>
</feature>
<organism evidence="9 10">
    <name type="scientific">Streptomyces fuscus</name>
    <dbReference type="NCBI Taxonomy" id="3048495"/>
    <lineage>
        <taxon>Bacteria</taxon>
        <taxon>Bacillati</taxon>
        <taxon>Actinomycetota</taxon>
        <taxon>Actinomycetes</taxon>
        <taxon>Kitasatosporales</taxon>
        <taxon>Streptomycetaceae</taxon>
        <taxon>Streptomyces</taxon>
    </lineage>
</organism>
<keyword evidence="4 7" id="KW-0472">Membrane</keyword>
<sequence length="521" mass="52741">MSSRSASRASSEAAPGTRRRGALAVLLLASFMGILDVLIVNVAAPSIQRDLHAGFADIQAVISGYVLAYAVLLTTGARLGDSYGHKRVFLLGALGFTTLSAGCAAAPSAGVLIALRLLQGMAAALMLPQVLALIQVIFPPDRRARPLALYGATLGLGAVLGQIIGGALIRADVFGLGWRSVFLVNVPIGLAVAACVPATLPKRGPAARHPLDIPGLLLTAVAMTLLIFPLVRGSADGWPGWVWPALTGSALALVALWFTERRRESAGGAPLVPPSLFRVPGFRIGLAIALIFYSGNYGLFLLLAYVFQDGLHLSPLASGIAFLPLGVGFAAASLASRRLTARYGSRVLLIGAGTMVIGYVVLLATLAPGPASSGPREALAMAPALLLSGAGQGFVSAPLIGVVLATVRREDAGAGSGIMLTANQLASSLGVAVLGALFVALLGADPQDSGAGLGEGDFTAALLGCSWALLALAAAVGFLARRLPRRGAERGSARPTGPAGSTGPTRRTGSTGPTAGSPGGR</sequence>
<dbReference type="InterPro" id="IPR036259">
    <property type="entry name" value="MFS_trans_sf"/>
</dbReference>
<evidence type="ECO:0000259" key="8">
    <source>
        <dbReference type="PROSITE" id="PS50850"/>
    </source>
</evidence>
<keyword evidence="3 7" id="KW-1133">Transmembrane helix</keyword>
<dbReference type="PANTHER" id="PTHR42718:SF39">
    <property type="entry name" value="ACTINORHODIN TRANSPORTER-RELATED"/>
    <property type="match status" value="1"/>
</dbReference>
<dbReference type="EMBL" id="JASJUS010000016">
    <property type="protein sequence ID" value="MDL2078469.1"/>
    <property type="molecule type" value="Genomic_DNA"/>
</dbReference>
<feature type="domain" description="Major facilitator superfamily (MFS) profile" evidence="8">
    <location>
        <begin position="22"/>
        <end position="489"/>
    </location>
</feature>
<dbReference type="PRINTS" id="PR01036">
    <property type="entry name" value="TCRTETB"/>
</dbReference>
<proteinExistence type="predicted"/>
<dbReference type="PROSITE" id="PS50850">
    <property type="entry name" value="MFS"/>
    <property type="match status" value="1"/>
</dbReference>
<evidence type="ECO:0000256" key="5">
    <source>
        <dbReference type="ARBA" id="ARBA00023251"/>
    </source>
</evidence>
<evidence type="ECO:0000256" key="6">
    <source>
        <dbReference type="SAM" id="MobiDB-lite"/>
    </source>
</evidence>
<feature type="transmembrane region" description="Helical" evidence="7">
    <location>
        <begin position="313"/>
        <end position="335"/>
    </location>
</feature>
<evidence type="ECO:0000256" key="4">
    <source>
        <dbReference type="ARBA" id="ARBA00023136"/>
    </source>
</evidence>
<evidence type="ECO:0000313" key="10">
    <source>
        <dbReference type="Proteomes" id="UP001241926"/>
    </source>
</evidence>
<dbReference type="InterPro" id="IPR011701">
    <property type="entry name" value="MFS"/>
</dbReference>
<dbReference type="SUPFAM" id="SSF103473">
    <property type="entry name" value="MFS general substrate transporter"/>
    <property type="match status" value="1"/>
</dbReference>
<feature type="transmembrane region" description="Helical" evidence="7">
    <location>
        <begin position="458"/>
        <end position="480"/>
    </location>
</feature>
<comment type="subcellular location">
    <subcellularLocation>
        <location evidence="1">Cell membrane</location>
        <topology evidence="1">Multi-pass membrane protein</topology>
    </subcellularLocation>
</comment>
<dbReference type="PANTHER" id="PTHR42718">
    <property type="entry name" value="MAJOR FACILITATOR SUPERFAMILY MULTIDRUG TRANSPORTER MFSC"/>
    <property type="match status" value="1"/>
</dbReference>
<dbReference type="Proteomes" id="UP001241926">
    <property type="component" value="Unassembled WGS sequence"/>
</dbReference>
<feature type="transmembrane region" description="Helical" evidence="7">
    <location>
        <begin position="284"/>
        <end position="307"/>
    </location>
</feature>
<evidence type="ECO:0000256" key="1">
    <source>
        <dbReference type="ARBA" id="ARBA00004651"/>
    </source>
</evidence>
<protein>
    <submittedName>
        <fullName evidence="9">MFS transporter</fullName>
    </submittedName>
</protein>
<keyword evidence="2 7" id="KW-0812">Transmembrane</keyword>
<gene>
    <name evidence="9" type="ORF">QNN03_18705</name>
</gene>
<feature type="transmembrane region" description="Helical" evidence="7">
    <location>
        <begin position="347"/>
        <end position="367"/>
    </location>
</feature>
<evidence type="ECO:0000256" key="2">
    <source>
        <dbReference type="ARBA" id="ARBA00022692"/>
    </source>
</evidence>
<dbReference type="Gene3D" id="1.20.1720.10">
    <property type="entry name" value="Multidrug resistance protein D"/>
    <property type="match status" value="1"/>
</dbReference>
<feature type="transmembrane region" description="Helical" evidence="7">
    <location>
        <begin position="88"/>
        <end position="115"/>
    </location>
</feature>
<evidence type="ECO:0000256" key="7">
    <source>
        <dbReference type="SAM" id="Phobius"/>
    </source>
</evidence>
<comment type="caution">
    <text evidence="9">The sequence shown here is derived from an EMBL/GenBank/DDBJ whole genome shotgun (WGS) entry which is preliminary data.</text>
</comment>
<feature type="transmembrane region" description="Helical" evidence="7">
    <location>
        <begin position="213"/>
        <end position="235"/>
    </location>
</feature>
<feature type="transmembrane region" description="Helical" evidence="7">
    <location>
        <begin position="425"/>
        <end position="443"/>
    </location>
</feature>
<dbReference type="RefSeq" id="WP_285433775.1">
    <property type="nucleotide sequence ID" value="NZ_JASJUS010000016.1"/>
</dbReference>
<feature type="compositionally biased region" description="Low complexity" evidence="6">
    <location>
        <begin position="493"/>
        <end position="521"/>
    </location>
</feature>
<feature type="transmembrane region" description="Helical" evidence="7">
    <location>
        <begin position="56"/>
        <end position="76"/>
    </location>
</feature>
<accession>A0ABT7J0T1</accession>
<feature type="transmembrane region" description="Helical" evidence="7">
    <location>
        <begin position="181"/>
        <end position="201"/>
    </location>
</feature>
<feature type="transmembrane region" description="Helical" evidence="7">
    <location>
        <begin position="121"/>
        <end position="138"/>
    </location>
</feature>
<keyword evidence="10" id="KW-1185">Reference proteome</keyword>
<feature type="region of interest" description="Disordered" evidence="6">
    <location>
        <begin position="487"/>
        <end position="521"/>
    </location>
</feature>
<feature type="transmembrane region" description="Helical" evidence="7">
    <location>
        <begin position="241"/>
        <end position="258"/>
    </location>
</feature>
<dbReference type="Pfam" id="PF07690">
    <property type="entry name" value="MFS_1"/>
    <property type="match status" value="2"/>
</dbReference>